<proteinExistence type="predicted"/>
<dbReference type="EMBL" id="BMQM01000037">
    <property type="protein sequence ID" value="GGR71691.1"/>
    <property type="molecule type" value="Genomic_DNA"/>
</dbReference>
<organism evidence="2 3">
    <name type="scientific">Deinococcus seoulensis</name>
    <dbReference type="NCBI Taxonomy" id="1837379"/>
    <lineage>
        <taxon>Bacteria</taxon>
        <taxon>Thermotogati</taxon>
        <taxon>Deinococcota</taxon>
        <taxon>Deinococci</taxon>
        <taxon>Deinococcales</taxon>
        <taxon>Deinococcaceae</taxon>
        <taxon>Deinococcus</taxon>
    </lineage>
</organism>
<gene>
    <name evidence="2" type="ORF">GCM10008959_36680</name>
</gene>
<accession>A0ABQ2S039</accession>
<name>A0ABQ2S039_9DEIO</name>
<protein>
    <submittedName>
        <fullName evidence="2">Uncharacterized protein</fullName>
    </submittedName>
</protein>
<evidence type="ECO:0000256" key="1">
    <source>
        <dbReference type="SAM" id="MobiDB-lite"/>
    </source>
</evidence>
<comment type="caution">
    <text evidence="2">The sequence shown here is derived from an EMBL/GenBank/DDBJ whole genome shotgun (WGS) entry which is preliminary data.</text>
</comment>
<sequence>MTLEDLATARLHHRDPAQTLEQREQGAEFTLQRDVDLEGLVPGCPLDDVQRFARALRPAGLGPAQRHPDREAGRHSQGREACQDGGPVLRGQDIPVGVVRRVRIAVVPGVDDVEVRGIPDALRLLGGVDVEEGFCDREDALQA</sequence>
<dbReference type="Proteomes" id="UP000634308">
    <property type="component" value="Unassembled WGS sequence"/>
</dbReference>
<reference evidence="3" key="1">
    <citation type="journal article" date="2019" name="Int. J. Syst. Evol. Microbiol.">
        <title>The Global Catalogue of Microorganisms (GCM) 10K type strain sequencing project: providing services to taxonomists for standard genome sequencing and annotation.</title>
        <authorList>
            <consortium name="The Broad Institute Genomics Platform"/>
            <consortium name="The Broad Institute Genome Sequencing Center for Infectious Disease"/>
            <person name="Wu L."/>
            <person name="Ma J."/>
        </authorList>
    </citation>
    <scope>NUCLEOTIDE SEQUENCE [LARGE SCALE GENOMIC DNA]</scope>
    <source>
        <strain evidence="3">JCM 31404</strain>
    </source>
</reference>
<feature type="region of interest" description="Disordered" evidence="1">
    <location>
        <begin position="57"/>
        <end position="90"/>
    </location>
</feature>
<feature type="compositionally biased region" description="Basic and acidic residues" evidence="1">
    <location>
        <begin position="66"/>
        <end position="82"/>
    </location>
</feature>
<keyword evidence="3" id="KW-1185">Reference proteome</keyword>
<evidence type="ECO:0000313" key="3">
    <source>
        <dbReference type="Proteomes" id="UP000634308"/>
    </source>
</evidence>
<feature type="region of interest" description="Disordered" evidence="1">
    <location>
        <begin position="1"/>
        <end position="23"/>
    </location>
</feature>
<dbReference type="RefSeq" id="WP_189066436.1">
    <property type="nucleotide sequence ID" value="NZ_BMQM01000037.1"/>
</dbReference>
<evidence type="ECO:0000313" key="2">
    <source>
        <dbReference type="EMBL" id="GGR71691.1"/>
    </source>
</evidence>